<evidence type="ECO:0000313" key="2">
    <source>
        <dbReference type="EMBL" id="MSS35094.1"/>
    </source>
</evidence>
<dbReference type="PANTHER" id="PTHR43404">
    <property type="entry name" value="LIPOPOLYSACCHARIDE CHOLINEPHOSPHOTRANSFERASE LICD"/>
    <property type="match status" value="1"/>
</dbReference>
<dbReference type="EMBL" id="VUMD01000001">
    <property type="protein sequence ID" value="MSS35094.1"/>
    <property type="molecule type" value="Genomic_DNA"/>
</dbReference>
<feature type="domain" description="LicD/FKTN/FKRP nucleotidyltransferase" evidence="1">
    <location>
        <begin position="32"/>
        <end position="253"/>
    </location>
</feature>
<reference evidence="2 3" key="1">
    <citation type="submission" date="2019-08" db="EMBL/GenBank/DDBJ databases">
        <title>In-depth cultivation of the pig gut microbiome towards novel bacterial diversity and tailored functional studies.</title>
        <authorList>
            <person name="Wylensek D."/>
            <person name="Hitch T.C.A."/>
            <person name="Clavel T."/>
        </authorList>
    </citation>
    <scope>NUCLEOTIDE SEQUENCE [LARGE SCALE GENOMIC DNA]</scope>
    <source>
        <strain evidence="2 3">WCA-389-WT-23D1</strain>
    </source>
</reference>
<accession>A0A7X2TAP3</accession>
<dbReference type="InterPro" id="IPR007074">
    <property type="entry name" value="LicD/FKTN/FKRP_NTP_transf"/>
</dbReference>
<dbReference type="PANTHER" id="PTHR43404:SF2">
    <property type="entry name" value="LIPOPOLYSACCHARIDE CHOLINEPHOSPHOTRANSFERASE LICD"/>
    <property type="match status" value="1"/>
</dbReference>
<dbReference type="Pfam" id="PF04991">
    <property type="entry name" value="LicD"/>
    <property type="match status" value="1"/>
</dbReference>
<dbReference type="Proteomes" id="UP000429958">
    <property type="component" value="Unassembled WGS sequence"/>
</dbReference>
<evidence type="ECO:0000313" key="3">
    <source>
        <dbReference type="Proteomes" id="UP000429958"/>
    </source>
</evidence>
<gene>
    <name evidence="2" type="ORF">FYJ39_00505</name>
</gene>
<name>A0A7X2TAP3_9CLOT</name>
<organism evidence="2 3">
    <name type="scientific">Clostridium porci</name>
    <dbReference type="NCBI Taxonomy" id="2605778"/>
    <lineage>
        <taxon>Bacteria</taxon>
        <taxon>Bacillati</taxon>
        <taxon>Bacillota</taxon>
        <taxon>Clostridia</taxon>
        <taxon>Eubacteriales</taxon>
        <taxon>Clostridiaceae</taxon>
        <taxon>Clostridium</taxon>
    </lineage>
</organism>
<keyword evidence="3" id="KW-1185">Reference proteome</keyword>
<protein>
    <submittedName>
        <fullName evidence="2">LicD family protein</fullName>
    </submittedName>
</protein>
<comment type="caution">
    <text evidence="2">The sequence shown here is derived from an EMBL/GenBank/DDBJ whole genome shotgun (WGS) entry which is preliminary data.</text>
</comment>
<dbReference type="RefSeq" id="WP_154470511.1">
    <property type="nucleotide sequence ID" value="NZ_DBEWUL010000135.1"/>
</dbReference>
<sequence>MIEAREYLPSGKDLKMLQKIELEMLIELDRICKKNNISYSLDGGTLLGAVRHKGFIPWDDDVDVIMLRREYSKFRKACKKDLDESRFFLQDYRSDPNYRWGYAKLRRKGTEHVRLGQEMLKQKTGVFIDIFVADQVPDSYLLRRVHHFLCFCIRKMLYAPLGEANSSSWLLRRWYSLLNKIPRNASFWLRDLLAVCCNRKRKELISHYTLQYPKSCRYGLPRRCFDEMIEMEFEGRSFSGFKEYDVYLRMHYGNYMELPPVEERKAHLHVSRLGLMEVEV</sequence>
<evidence type="ECO:0000259" key="1">
    <source>
        <dbReference type="Pfam" id="PF04991"/>
    </source>
</evidence>
<dbReference type="GO" id="GO:0009100">
    <property type="term" value="P:glycoprotein metabolic process"/>
    <property type="evidence" value="ECO:0007669"/>
    <property type="project" value="UniProtKB-ARBA"/>
</dbReference>
<dbReference type="InterPro" id="IPR052942">
    <property type="entry name" value="LPS_cholinephosphotransferase"/>
</dbReference>
<proteinExistence type="predicted"/>
<dbReference type="AlphaFoldDB" id="A0A7X2TAP3"/>